<evidence type="ECO:0000313" key="2">
    <source>
        <dbReference type="EMBL" id="KAL0955659.1"/>
    </source>
</evidence>
<reference evidence="3" key="1">
    <citation type="submission" date="2024-06" db="EMBL/GenBank/DDBJ databases">
        <title>Multi-omics analyses provide insights into the biosynthesis of the anticancer antibiotic pleurotin in Hohenbuehelia grisea.</title>
        <authorList>
            <person name="Weaver J.A."/>
            <person name="Alberti F."/>
        </authorList>
    </citation>
    <scope>NUCLEOTIDE SEQUENCE [LARGE SCALE GENOMIC DNA]</scope>
    <source>
        <strain evidence="3">T-177</strain>
    </source>
</reference>
<gene>
    <name evidence="2" type="ORF">HGRIS_001886</name>
</gene>
<proteinExistence type="predicted"/>
<feature type="compositionally biased region" description="Basic and acidic residues" evidence="1">
    <location>
        <begin position="53"/>
        <end position="62"/>
    </location>
</feature>
<feature type="compositionally biased region" description="Polar residues" evidence="1">
    <location>
        <begin position="1"/>
        <end position="20"/>
    </location>
</feature>
<comment type="caution">
    <text evidence="2">The sequence shown here is derived from an EMBL/GenBank/DDBJ whole genome shotgun (WGS) entry which is preliminary data.</text>
</comment>
<evidence type="ECO:0000256" key="1">
    <source>
        <dbReference type="SAM" id="MobiDB-lite"/>
    </source>
</evidence>
<feature type="region of interest" description="Disordered" evidence="1">
    <location>
        <begin position="1"/>
        <end position="102"/>
    </location>
</feature>
<sequence length="278" mass="29953">MSTFVSGQSYGTLSPQSDSEGWSEAGGRKLYRERTFSKPPPPAPTRLTFSDGENVHNKENKPPFEIPSSSPRIRRTPYPFPNTNLMPLPSPPPPTPTSVSEAPWASDPSIISLAFEILVDSQSEVAGFALEEAPNVSMPPTPFIDANELDPCNDSPYVASLLCTSDDSLSEASILSPLHALQVPCTSMPHTPSPSKPQLGFDALSPLDLDLQNLSLISSAFNGNVSPLHEGIGILDIHDEDDVFQFSEVKATLVRTVTTYLDDDTLDCEGTSGHCDVL</sequence>
<feature type="compositionally biased region" description="Basic and acidic residues" evidence="1">
    <location>
        <begin position="26"/>
        <end position="36"/>
    </location>
</feature>
<accession>A0ABR3JJ76</accession>
<name>A0ABR3JJ76_9AGAR</name>
<keyword evidence="3" id="KW-1185">Reference proteome</keyword>
<organism evidence="2 3">
    <name type="scientific">Hohenbuehelia grisea</name>
    <dbReference type="NCBI Taxonomy" id="104357"/>
    <lineage>
        <taxon>Eukaryota</taxon>
        <taxon>Fungi</taxon>
        <taxon>Dikarya</taxon>
        <taxon>Basidiomycota</taxon>
        <taxon>Agaricomycotina</taxon>
        <taxon>Agaricomycetes</taxon>
        <taxon>Agaricomycetidae</taxon>
        <taxon>Agaricales</taxon>
        <taxon>Pleurotineae</taxon>
        <taxon>Pleurotaceae</taxon>
        <taxon>Hohenbuehelia</taxon>
    </lineage>
</organism>
<dbReference type="Proteomes" id="UP001556367">
    <property type="component" value="Unassembled WGS sequence"/>
</dbReference>
<protein>
    <submittedName>
        <fullName evidence="2">Uncharacterized protein</fullName>
    </submittedName>
</protein>
<dbReference type="EMBL" id="JASNQZ010000006">
    <property type="protein sequence ID" value="KAL0955659.1"/>
    <property type="molecule type" value="Genomic_DNA"/>
</dbReference>
<evidence type="ECO:0000313" key="3">
    <source>
        <dbReference type="Proteomes" id="UP001556367"/>
    </source>
</evidence>